<evidence type="ECO:0000313" key="2">
    <source>
        <dbReference type="Proteomes" id="UP000380386"/>
    </source>
</evidence>
<reference evidence="1 2" key="1">
    <citation type="journal article" date="2019" name="Syst. Appl. Microbiol.">
        <title>Polyphasic characterization of two novel Lactobacillus spp. isolated from blown salami packages: Description of Lactobacillus halodurans sp. nov. and Lactobacillus salsicarnum sp. nov.</title>
        <authorList>
            <person name="Schuster J.A."/>
            <person name="Klingl A."/>
            <person name="Vogel R.F."/>
            <person name="Ehrmann M.A."/>
        </authorList>
    </citation>
    <scope>NUCLEOTIDE SEQUENCE [LARGE SCALE GENOMIC DNA]</scope>
    <source>
        <strain evidence="1 2">TMW 1.2118</strain>
    </source>
</reference>
<dbReference type="RefSeq" id="WP_153384058.1">
    <property type="nucleotide sequence ID" value="NZ_VDFL01000008.1"/>
</dbReference>
<comment type="caution">
    <text evidence="1">The sequence shown here is derived from an EMBL/GenBank/DDBJ whole genome shotgun (WGS) entry which is preliminary data.</text>
</comment>
<dbReference type="OrthoDB" id="2281426at2"/>
<organism evidence="1 2">
    <name type="scientific">Companilactobacillus mishanensis</name>
    <dbReference type="NCBI Taxonomy" id="2486008"/>
    <lineage>
        <taxon>Bacteria</taxon>
        <taxon>Bacillati</taxon>
        <taxon>Bacillota</taxon>
        <taxon>Bacilli</taxon>
        <taxon>Lactobacillales</taxon>
        <taxon>Lactobacillaceae</taxon>
        <taxon>Companilactobacillus</taxon>
    </lineage>
</organism>
<dbReference type="Proteomes" id="UP000380386">
    <property type="component" value="Unassembled WGS sequence"/>
</dbReference>
<gene>
    <name evidence="1" type="ORF">FHL02_11555</name>
</gene>
<accession>A0A5P0ZKN3</accession>
<name>A0A5P0ZKN3_9LACO</name>
<dbReference type="EMBL" id="VDFM01000029">
    <property type="protein sequence ID" value="MQS53634.1"/>
    <property type="molecule type" value="Genomic_DNA"/>
</dbReference>
<evidence type="ECO:0000313" key="1">
    <source>
        <dbReference type="EMBL" id="MQS53634.1"/>
    </source>
</evidence>
<protein>
    <submittedName>
        <fullName evidence="1">Uncharacterized protein</fullName>
    </submittedName>
</protein>
<proteinExistence type="predicted"/>
<sequence length="235" mass="27088">MEETTYYSAMKKDELAIPWTSDEGQVLDIIKQDGNALLMSMTGKENESSSKWVEHGMIQTYTQESLDEYIDTQSDSNFYLDNAFTLMDSLDKKSNNAKAPYVSAIYLASALAQKMKLPYKMTWVLYIAAAYGVGFLPKISVNEFEIQNWDQMDYAFIDKLAEETHDAPVYDKNKVTVIFRPDGNQFYFRTSQAFQDIMELLKLNSSGFEFGALQIKHSYELIHMAFELSKFYPKE</sequence>
<dbReference type="AlphaFoldDB" id="A0A5P0ZKN3"/>